<dbReference type="EC" id="3.2.2.23" evidence="15"/>
<dbReference type="InterPro" id="IPR012319">
    <property type="entry name" value="FPG_cat"/>
</dbReference>
<evidence type="ECO:0000256" key="5">
    <source>
        <dbReference type="ARBA" id="ARBA00022763"/>
    </source>
</evidence>
<feature type="domain" description="FPG-type" evidence="16">
    <location>
        <begin position="251"/>
        <end position="285"/>
    </location>
</feature>
<dbReference type="PANTHER" id="PTHR22993">
    <property type="entry name" value="FORMAMIDOPYRIMIDINE-DNA GLYCOSYLASE"/>
    <property type="match status" value="1"/>
</dbReference>
<protein>
    <recommendedName>
        <fullName evidence="15">Formamidopyrimidine-DNA glycosylase</fullName>
        <shortName evidence="15">Fapy-DNA glycosylase</shortName>
        <ecNumber evidence="15">3.2.2.23</ecNumber>
    </recommendedName>
    <alternativeName>
        <fullName evidence="15">DNA-(apurinic or apyrimidinic site) lyase MutM</fullName>
        <shortName evidence="15">AP lyase MutM</shortName>
        <ecNumber evidence="15">4.2.99.18</ecNumber>
    </alternativeName>
</protein>
<comment type="cofactor">
    <cofactor evidence="15">
        <name>Zn(2+)</name>
        <dbReference type="ChEBI" id="CHEBI:29105"/>
    </cofactor>
    <text evidence="15">Binds 1 zinc ion per subunit.</text>
</comment>
<dbReference type="SUPFAM" id="SSF81624">
    <property type="entry name" value="N-terminal domain of MutM-like DNA repair proteins"/>
    <property type="match status" value="1"/>
</dbReference>
<evidence type="ECO:0000256" key="3">
    <source>
        <dbReference type="ARBA" id="ARBA00011245"/>
    </source>
</evidence>
<evidence type="ECO:0000256" key="7">
    <source>
        <dbReference type="ARBA" id="ARBA00022801"/>
    </source>
</evidence>
<keyword evidence="11 15" id="KW-0456">Lyase</keyword>
<dbReference type="InterPro" id="IPR010979">
    <property type="entry name" value="Ribosomal_uS13-like_H2TH"/>
</dbReference>
<dbReference type="Pfam" id="PF06831">
    <property type="entry name" value="H2TH"/>
    <property type="match status" value="1"/>
</dbReference>
<feature type="active site" description="Proton donor; for delta-elimination activity" evidence="15">
    <location>
        <position position="275"/>
    </location>
</feature>
<evidence type="ECO:0000256" key="2">
    <source>
        <dbReference type="ARBA" id="ARBA00009409"/>
    </source>
</evidence>
<evidence type="ECO:0000256" key="10">
    <source>
        <dbReference type="ARBA" id="ARBA00023204"/>
    </source>
</evidence>
<gene>
    <name evidence="15" type="primary">mutM</name>
    <name evidence="15" type="synonym">fpg</name>
    <name evidence="18" type="ORF">V5J35_002049</name>
</gene>
<dbReference type="SMART" id="SM01232">
    <property type="entry name" value="H2TH"/>
    <property type="match status" value="1"/>
</dbReference>
<evidence type="ECO:0000256" key="6">
    <source>
        <dbReference type="ARBA" id="ARBA00022771"/>
    </source>
</evidence>
<dbReference type="SMART" id="SM00898">
    <property type="entry name" value="Fapy_DNA_glyco"/>
    <property type="match status" value="1"/>
</dbReference>
<evidence type="ECO:0000259" key="17">
    <source>
        <dbReference type="PROSITE" id="PS51068"/>
    </source>
</evidence>
<evidence type="ECO:0000256" key="8">
    <source>
        <dbReference type="ARBA" id="ARBA00022833"/>
    </source>
</evidence>
<feature type="binding site" evidence="15">
    <location>
        <position position="105"/>
    </location>
    <ligand>
        <name>DNA</name>
        <dbReference type="ChEBI" id="CHEBI:16991"/>
    </ligand>
</feature>
<evidence type="ECO:0000256" key="12">
    <source>
        <dbReference type="ARBA" id="ARBA00023268"/>
    </source>
</evidence>
<dbReference type="NCBIfam" id="TIGR00577">
    <property type="entry name" value="fpg"/>
    <property type="match status" value="1"/>
</dbReference>
<organism evidence="18 19">
    <name type="scientific">Endozoicomonas lisbonensis</name>
    <dbReference type="NCBI Taxonomy" id="3120522"/>
    <lineage>
        <taxon>Bacteria</taxon>
        <taxon>Pseudomonadati</taxon>
        <taxon>Pseudomonadota</taxon>
        <taxon>Gammaproteobacteria</taxon>
        <taxon>Oceanospirillales</taxon>
        <taxon>Endozoicomonadaceae</taxon>
        <taxon>Endozoicomonas</taxon>
    </lineage>
</organism>
<keyword evidence="8 15" id="KW-0862">Zinc</keyword>
<dbReference type="InterPro" id="IPR000214">
    <property type="entry name" value="Znf_DNA_glyclase/AP_lyase"/>
</dbReference>
<evidence type="ECO:0000256" key="13">
    <source>
        <dbReference type="ARBA" id="ARBA00023295"/>
    </source>
</evidence>
<name>A0ABV2SGH7_9GAMM</name>
<evidence type="ECO:0000256" key="9">
    <source>
        <dbReference type="ARBA" id="ARBA00023125"/>
    </source>
</evidence>
<evidence type="ECO:0000256" key="11">
    <source>
        <dbReference type="ARBA" id="ARBA00023239"/>
    </source>
</evidence>
<reference evidence="18 19" key="1">
    <citation type="submission" date="2024-06" db="EMBL/GenBank/DDBJ databases">
        <title>Genomic Encyclopedia of Type Strains, Phase V (KMG-V): Genome sequencing to study the core and pangenomes of soil and plant-associated prokaryotes.</title>
        <authorList>
            <person name="Whitman W."/>
        </authorList>
    </citation>
    <scope>NUCLEOTIDE SEQUENCE [LARGE SCALE GENOMIC DNA]</scope>
    <source>
        <strain evidence="18 19">NE40</strain>
    </source>
</reference>
<comment type="caution">
    <text evidence="18">The sequence shown here is derived from an EMBL/GenBank/DDBJ whole genome shotgun (WGS) entry which is preliminary data.</text>
</comment>
<evidence type="ECO:0000259" key="16">
    <source>
        <dbReference type="PROSITE" id="PS51066"/>
    </source>
</evidence>
<dbReference type="HAMAP" id="MF_00103">
    <property type="entry name" value="Fapy_DNA_glycosyl"/>
    <property type="match status" value="1"/>
</dbReference>
<dbReference type="EC" id="4.2.99.18" evidence="15"/>
<dbReference type="PROSITE" id="PS51066">
    <property type="entry name" value="ZF_FPG_2"/>
    <property type="match status" value="1"/>
</dbReference>
<keyword evidence="10 15" id="KW-0234">DNA repair</keyword>
<dbReference type="Gene3D" id="1.10.8.50">
    <property type="match status" value="1"/>
</dbReference>
<evidence type="ECO:0000256" key="4">
    <source>
        <dbReference type="ARBA" id="ARBA00022723"/>
    </source>
</evidence>
<evidence type="ECO:0000256" key="15">
    <source>
        <dbReference type="HAMAP-Rule" id="MF_00103"/>
    </source>
</evidence>
<sequence length="285" mass="31926">MFISSMGFLLKWNAMPELPEVETTRRGIEPHIVGQTINRVEVRNPKLRWPVPDNLSGLLTGKVIQSVKRRAKYLLLEVEGGNLLIHLGMSGSLRMANRGEPVKKHDHVDILFNNGACLRYHDPRRFGAVLWSSAPVSEHKLLNKLGPEPLSDDFSSSLLYRLSRNKSQAVKTFIMDSHVVVGVGNIYANEALFKAGIRPDRPAGKISRARYERLTDCIKTTLADAIRQGGTTLRDFVGGDGKPGYFKQQLTVYGRTGEPCTRCQSSVIESRLGNRSTFYCKKCQR</sequence>
<dbReference type="InterPro" id="IPR020629">
    <property type="entry name" value="FPG_Glyclase"/>
</dbReference>
<comment type="function">
    <text evidence="15">Involved in base excision repair of DNA damaged by oxidation or by mutagenic agents. Acts as DNA glycosylase that recognizes and removes damaged bases. Has a preference for oxidized purines, such as 7,8-dihydro-8-oxoguanine (8-oxoG). Has AP (apurinic/apyrimidinic) lyase activity and introduces nicks in the DNA strand. Cleaves the DNA backbone by beta-delta elimination to generate a single-strand break at the site of the removed base with both 3'- and 5'-phosphates.</text>
</comment>
<keyword evidence="19" id="KW-1185">Reference proteome</keyword>
<dbReference type="SUPFAM" id="SSF57716">
    <property type="entry name" value="Glucocorticoid receptor-like (DNA-binding domain)"/>
    <property type="match status" value="1"/>
</dbReference>
<feature type="domain" description="Formamidopyrimidine-DNA glycosylase catalytic" evidence="17">
    <location>
        <begin position="16"/>
        <end position="127"/>
    </location>
</feature>
<comment type="catalytic activity">
    <reaction evidence="14 15">
        <text>2'-deoxyribonucleotide-(2'-deoxyribose 5'-phosphate)-2'-deoxyribonucleotide-DNA = a 3'-end 2'-deoxyribonucleotide-(2,3-dehydro-2,3-deoxyribose 5'-phosphate)-DNA + a 5'-end 5'-phospho-2'-deoxyribonucleoside-DNA + H(+)</text>
        <dbReference type="Rhea" id="RHEA:66592"/>
        <dbReference type="Rhea" id="RHEA-COMP:13180"/>
        <dbReference type="Rhea" id="RHEA-COMP:16897"/>
        <dbReference type="Rhea" id="RHEA-COMP:17067"/>
        <dbReference type="ChEBI" id="CHEBI:15378"/>
        <dbReference type="ChEBI" id="CHEBI:136412"/>
        <dbReference type="ChEBI" id="CHEBI:157695"/>
        <dbReference type="ChEBI" id="CHEBI:167181"/>
        <dbReference type="EC" id="4.2.99.18"/>
    </reaction>
</comment>
<dbReference type="PANTHER" id="PTHR22993:SF9">
    <property type="entry name" value="FORMAMIDOPYRIMIDINE-DNA GLYCOSYLASE"/>
    <property type="match status" value="1"/>
</dbReference>
<feature type="binding site" evidence="15">
    <location>
        <position position="124"/>
    </location>
    <ligand>
        <name>DNA</name>
        <dbReference type="ChEBI" id="CHEBI:16991"/>
    </ligand>
</feature>
<comment type="catalytic activity">
    <reaction evidence="1 15">
        <text>Hydrolysis of DNA containing ring-opened 7-methylguanine residues, releasing 2,6-diamino-4-hydroxy-5-(N-methyl)formamidopyrimidine.</text>
        <dbReference type="EC" id="3.2.2.23"/>
    </reaction>
</comment>
<keyword evidence="4 15" id="KW-0479">Metal-binding</keyword>
<evidence type="ECO:0000313" key="18">
    <source>
        <dbReference type="EMBL" id="MET4756857.1"/>
    </source>
</evidence>
<keyword evidence="9 15" id="KW-0238">DNA-binding</keyword>
<feature type="binding site" evidence="15">
    <location>
        <position position="166"/>
    </location>
    <ligand>
        <name>DNA</name>
        <dbReference type="ChEBI" id="CHEBI:16991"/>
    </ligand>
</feature>
<feature type="active site" description="Proton donor" evidence="15">
    <location>
        <position position="17"/>
    </location>
</feature>
<feature type="active site" description="Proton donor; for beta-elimination activity" evidence="15">
    <location>
        <position position="72"/>
    </location>
</feature>
<keyword evidence="5 15" id="KW-0227">DNA damage</keyword>
<comment type="similarity">
    <text evidence="2 15">Belongs to the FPG family.</text>
</comment>
<dbReference type="SUPFAM" id="SSF46946">
    <property type="entry name" value="S13-like H2TH domain"/>
    <property type="match status" value="1"/>
</dbReference>
<dbReference type="NCBIfam" id="NF002211">
    <property type="entry name" value="PRK01103.1"/>
    <property type="match status" value="1"/>
</dbReference>
<dbReference type="InterPro" id="IPR015886">
    <property type="entry name" value="H2TH_FPG"/>
</dbReference>
<dbReference type="Pfam" id="PF01149">
    <property type="entry name" value="Fapy_DNA_glyco"/>
    <property type="match status" value="1"/>
</dbReference>
<feature type="active site" description="Schiff-base intermediate with DNA" evidence="15">
    <location>
        <position position="16"/>
    </location>
</feature>
<keyword evidence="6 15" id="KW-0863">Zinc-finger</keyword>
<proteinExistence type="inferred from homology"/>
<dbReference type="Gene3D" id="3.20.190.10">
    <property type="entry name" value="MutM-like, N-terminal"/>
    <property type="match status" value="1"/>
</dbReference>
<keyword evidence="13 15" id="KW-0326">Glycosidase</keyword>
<comment type="subunit">
    <text evidence="3 15">Monomer.</text>
</comment>
<dbReference type="PROSITE" id="PS51068">
    <property type="entry name" value="FPG_CAT"/>
    <property type="match status" value="1"/>
</dbReference>
<keyword evidence="12 15" id="KW-0511">Multifunctional enzyme</keyword>
<keyword evidence="7 15" id="KW-0378">Hydrolase</keyword>
<accession>A0ABV2SGH7</accession>
<evidence type="ECO:0000256" key="1">
    <source>
        <dbReference type="ARBA" id="ARBA00001668"/>
    </source>
</evidence>
<dbReference type="Proteomes" id="UP001549366">
    <property type="component" value="Unassembled WGS sequence"/>
</dbReference>
<evidence type="ECO:0000256" key="14">
    <source>
        <dbReference type="ARBA" id="ARBA00044632"/>
    </source>
</evidence>
<evidence type="ECO:0000313" key="19">
    <source>
        <dbReference type="Proteomes" id="UP001549366"/>
    </source>
</evidence>
<dbReference type="CDD" id="cd08966">
    <property type="entry name" value="EcFpg-like_N"/>
    <property type="match status" value="1"/>
</dbReference>
<dbReference type="GO" id="GO:0140078">
    <property type="term" value="F:class I DNA-(apurinic or apyrimidinic site) endonuclease activity"/>
    <property type="evidence" value="ECO:0007669"/>
    <property type="project" value="UniProtKB-EC"/>
</dbReference>
<dbReference type="EMBL" id="JBEWTB010000002">
    <property type="protein sequence ID" value="MET4756857.1"/>
    <property type="molecule type" value="Genomic_DNA"/>
</dbReference>
<dbReference type="InterPro" id="IPR035937">
    <property type="entry name" value="FPG_N"/>
</dbReference>
<dbReference type="GO" id="GO:0008534">
    <property type="term" value="F:oxidized purine nucleobase lesion DNA N-glycosylase activity"/>
    <property type="evidence" value="ECO:0007669"/>
    <property type="project" value="UniProtKB-EC"/>
</dbReference>